<dbReference type="Pfam" id="PF00954">
    <property type="entry name" value="S_locus_glycop"/>
    <property type="match status" value="2"/>
</dbReference>
<evidence type="ECO:0000259" key="25">
    <source>
        <dbReference type="PROSITE" id="PS50026"/>
    </source>
</evidence>
<evidence type="ECO:0000256" key="8">
    <source>
        <dbReference type="ARBA" id="ARBA00022692"/>
    </source>
</evidence>
<dbReference type="PROSITE" id="PS50948">
    <property type="entry name" value="PAN"/>
    <property type="match status" value="2"/>
</dbReference>
<dbReference type="Gene3D" id="2.90.10.10">
    <property type="entry name" value="Bulb-type lectin domain"/>
    <property type="match status" value="2"/>
</dbReference>
<evidence type="ECO:0000259" key="27">
    <source>
        <dbReference type="PROSITE" id="PS50948"/>
    </source>
</evidence>
<dbReference type="FunFam" id="2.90.10.10:FF:000003">
    <property type="entry name" value="G-type lectin S-receptor-like serine/threonine-protein kinase"/>
    <property type="match status" value="1"/>
</dbReference>
<evidence type="ECO:0000256" key="22">
    <source>
        <dbReference type="SAM" id="Phobius"/>
    </source>
</evidence>
<accession>A0AB32V249</accession>
<feature type="domain" description="Bulb-type lectin" evidence="26">
    <location>
        <begin position="878"/>
        <end position="999"/>
    </location>
</feature>
<dbReference type="InterPro" id="IPR003609">
    <property type="entry name" value="Pan_app"/>
</dbReference>
<evidence type="ECO:0000256" key="16">
    <source>
        <dbReference type="ARBA" id="ARBA00023157"/>
    </source>
</evidence>
<evidence type="ECO:0000256" key="13">
    <source>
        <dbReference type="ARBA" id="ARBA00022840"/>
    </source>
</evidence>
<feature type="transmembrane region" description="Helical" evidence="22">
    <location>
        <begin position="442"/>
        <end position="464"/>
    </location>
</feature>
<dbReference type="SUPFAM" id="SSF51110">
    <property type="entry name" value="alpha-D-mannose-specific plant lectins"/>
    <property type="match status" value="2"/>
</dbReference>
<evidence type="ECO:0000256" key="15">
    <source>
        <dbReference type="ARBA" id="ARBA00023136"/>
    </source>
</evidence>
<evidence type="ECO:0000313" key="28">
    <source>
        <dbReference type="Proteomes" id="UP000694886"/>
    </source>
</evidence>
<dbReference type="GO" id="GO:0045087">
    <property type="term" value="P:innate immune response"/>
    <property type="evidence" value="ECO:0007669"/>
    <property type="project" value="UniProtKB-ARBA"/>
</dbReference>
<dbReference type="PROSITE" id="PS50026">
    <property type="entry name" value="EGF_3"/>
    <property type="match status" value="1"/>
</dbReference>
<evidence type="ECO:0000313" key="29">
    <source>
        <dbReference type="RefSeq" id="XP_007025867.2"/>
    </source>
</evidence>
<dbReference type="PROSITE" id="PS50011">
    <property type="entry name" value="PROTEIN_KINASE_DOM"/>
    <property type="match status" value="2"/>
</dbReference>
<feature type="signal peptide" evidence="23">
    <location>
        <begin position="1"/>
        <end position="29"/>
    </location>
</feature>
<comment type="caution">
    <text evidence="21">Lacks conserved residue(s) required for the propagation of feature annotation.</text>
</comment>
<dbReference type="SMART" id="SM00473">
    <property type="entry name" value="PAN_AP"/>
    <property type="match status" value="2"/>
</dbReference>
<comment type="catalytic activity">
    <reaction evidence="19">
        <text>L-threonyl-[protein] + ATP = O-phospho-L-threonyl-[protein] + ADP + H(+)</text>
        <dbReference type="Rhea" id="RHEA:46608"/>
        <dbReference type="Rhea" id="RHEA-COMP:11060"/>
        <dbReference type="Rhea" id="RHEA-COMP:11605"/>
        <dbReference type="ChEBI" id="CHEBI:15378"/>
        <dbReference type="ChEBI" id="CHEBI:30013"/>
        <dbReference type="ChEBI" id="CHEBI:30616"/>
        <dbReference type="ChEBI" id="CHEBI:61977"/>
        <dbReference type="ChEBI" id="CHEBI:456216"/>
        <dbReference type="EC" id="2.7.11.1"/>
    </reaction>
</comment>
<dbReference type="GeneID" id="18596999"/>
<evidence type="ECO:0000256" key="14">
    <source>
        <dbReference type="ARBA" id="ARBA00022989"/>
    </source>
</evidence>
<dbReference type="Gramene" id="Tc06v2_t016840.1">
    <property type="protein sequence ID" value="Tc06v2_p016840.1"/>
    <property type="gene ID" value="Tc06v2_g016840"/>
</dbReference>
<dbReference type="SMART" id="SM00220">
    <property type="entry name" value="S_TKc"/>
    <property type="match status" value="2"/>
</dbReference>
<name>A0AB32V249_THECC</name>
<dbReference type="PANTHER" id="PTHR27002">
    <property type="entry name" value="RECEPTOR-LIKE SERINE/THREONINE-PROTEIN KINASE SD1-8"/>
    <property type="match status" value="1"/>
</dbReference>
<keyword evidence="5 21" id="KW-0245">EGF-like domain</keyword>
<feature type="domain" description="Bulb-type lectin" evidence="26">
    <location>
        <begin position="30"/>
        <end position="152"/>
    </location>
</feature>
<dbReference type="InterPro" id="IPR036426">
    <property type="entry name" value="Bulb-type_lectin_dom_sf"/>
</dbReference>
<evidence type="ECO:0000256" key="19">
    <source>
        <dbReference type="ARBA" id="ARBA00047899"/>
    </source>
</evidence>
<dbReference type="GO" id="GO:0005886">
    <property type="term" value="C:plasma membrane"/>
    <property type="evidence" value="ECO:0007669"/>
    <property type="project" value="UniProtKB-SubCell"/>
</dbReference>
<evidence type="ECO:0000256" key="12">
    <source>
        <dbReference type="ARBA" id="ARBA00022777"/>
    </source>
</evidence>
<dbReference type="EC" id="2.7.11.1" evidence="2"/>
<dbReference type="KEGG" id="tcc:18596999"/>
<dbReference type="Gene3D" id="1.10.510.10">
    <property type="entry name" value="Transferase(Phosphotransferase) domain 1"/>
    <property type="match status" value="2"/>
</dbReference>
<dbReference type="PROSITE" id="PS00108">
    <property type="entry name" value="PROTEIN_KINASE_ST"/>
    <property type="match status" value="2"/>
</dbReference>
<evidence type="ECO:0000256" key="11">
    <source>
        <dbReference type="ARBA" id="ARBA00022741"/>
    </source>
</evidence>
<organism evidence="28 29">
    <name type="scientific">Theobroma cacao</name>
    <name type="common">Cacao</name>
    <name type="synonym">Cocoa</name>
    <dbReference type="NCBI Taxonomy" id="3641"/>
    <lineage>
        <taxon>Eukaryota</taxon>
        <taxon>Viridiplantae</taxon>
        <taxon>Streptophyta</taxon>
        <taxon>Embryophyta</taxon>
        <taxon>Tracheophyta</taxon>
        <taxon>Spermatophyta</taxon>
        <taxon>Magnoliopsida</taxon>
        <taxon>eudicotyledons</taxon>
        <taxon>Gunneridae</taxon>
        <taxon>Pentapetalae</taxon>
        <taxon>rosids</taxon>
        <taxon>malvids</taxon>
        <taxon>Malvales</taxon>
        <taxon>Malvaceae</taxon>
        <taxon>Byttnerioideae</taxon>
        <taxon>Theobroma</taxon>
    </lineage>
</organism>
<evidence type="ECO:0000256" key="18">
    <source>
        <dbReference type="ARBA" id="ARBA00023180"/>
    </source>
</evidence>
<comment type="catalytic activity">
    <reaction evidence="20">
        <text>L-seryl-[protein] + ATP = O-phospho-L-seryl-[protein] + ADP + H(+)</text>
        <dbReference type="Rhea" id="RHEA:17989"/>
        <dbReference type="Rhea" id="RHEA-COMP:9863"/>
        <dbReference type="Rhea" id="RHEA-COMP:11604"/>
        <dbReference type="ChEBI" id="CHEBI:15378"/>
        <dbReference type="ChEBI" id="CHEBI:29999"/>
        <dbReference type="ChEBI" id="CHEBI:30616"/>
        <dbReference type="ChEBI" id="CHEBI:83421"/>
        <dbReference type="ChEBI" id="CHEBI:456216"/>
        <dbReference type="EC" id="2.7.11.1"/>
    </reaction>
</comment>
<dbReference type="Proteomes" id="UP000694886">
    <property type="component" value="Chromosome 6"/>
</dbReference>
<dbReference type="SMART" id="SM00108">
    <property type="entry name" value="B_lectin"/>
    <property type="match status" value="2"/>
</dbReference>
<feature type="domain" description="EGF-like" evidence="25">
    <location>
        <begin position="1136"/>
        <end position="1172"/>
    </location>
</feature>
<evidence type="ECO:0000256" key="1">
    <source>
        <dbReference type="ARBA" id="ARBA00004251"/>
    </source>
</evidence>
<keyword evidence="14 22" id="KW-1133">Transmembrane helix</keyword>
<dbReference type="CDD" id="cd14066">
    <property type="entry name" value="STKc_IRAK"/>
    <property type="match status" value="2"/>
</dbReference>
<keyword evidence="16" id="KW-1015">Disulfide bond</keyword>
<keyword evidence="11" id="KW-0547">Nucleotide-binding</keyword>
<feature type="domain" description="Protein kinase" evidence="24">
    <location>
        <begin position="527"/>
        <end position="812"/>
    </location>
</feature>
<keyword evidence="6" id="KW-0597">Phosphoprotein</keyword>
<dbReference type="RefSeq" id="XP_007025867.2">
    <property type="nucleotide sequence ID" value="XM_007025805.2"/>
</dbReference>
<feature type="chain" id="PRO_5044211973" description="non-specific serine/threonine protein kinase" evidence="23">
    <location>
        <begin position="30"/>
        <end position="1686"/>
    </location>
</feature>
<evidence type="ECO:0000256" key="3">
    <source>
        <dbReference type="ARBA" id="ARBA00022475"/>
    </source>
</evidence>
<keyword evidence="18" id="KW-0325">Glycoprotein</keyword>
<keyword evidence="13" id="KW-0067">ATP-binding</keyword>
<dbReference type="CDD" id="cd00028">
    <property type="entry name" value="B_lectin"/>
    <property type="match status" value="2"/>
</dbReference>
<evidence type="ECO:0000256" key="17">
    <source>
        <dbReference type="ARBA" id="ARBA00023170"/>
    </source>
</evidence>
<evidence type="ECO:0000256" key="10">
    <source>
        <dbReference type="ARBA" id="ARBA00022734"/>
    </source>
</evidence>
<keyword evidence="17" id="KW-0675">Receptor</keyword>
<dbReference type="GO" id="GO:0031625">
    <property type="term" value="F:ubiquitin protein ligase binding"/>
    <property type="evidence" value="ECO:0007669"/>
    <property type="project" value="UniProtKB-ARBA"/>
</dbReference>
<dbReference type="PROSITE" id="PS50927">
    <property type="entry name" value="BULB_LECTIN"/>
    <property type="match status" value="2"/>
</dbReference>
<evidence type="ECO:0000256" key="21">
    <source>
        <dbReference type="PROSITE-ProRule" id="PRU00076"/>
    </source>
</evidence>
<dbReference type="GO" id="GO:0005524">
    <property type="term" value="F:ATP binding"/>
    <property type="evidence" value="ECO:0007669"/>
    <property type="project" value="UniProtKB-KW"/>
</dbReference>
<dbReference type="Pfam" id="PF08276">
    <property type="entry name" value="PAN_2"/>
    <property type="match status" value="2"/>
</dbReference>
<dbReference type="FunFam" id="1.10.510.10:FF:000345">
    <property type="entry name" value="G-type lectin S-receptor-like serine/threonine-protein kinase"/>
    <property type="match status" value="2"/>
</dbReference>
<evidence type="ECO:0000256" key="20">
    <source>
        <dbReference type="ARBA" id="ARBA00048679"/>
    </source>
</evidence>
<evidence type="ECO:0000256" key="5">
    <source>
        <dbReference type="ARBA" id="ARBA00022536"/>
    </source>
</evidence>
<dbReference type="FunFam" id="2.90.10.10:FF:000005">
    <property type="entry name" value="G-type lectin S-receptor-like serine/threonine-protein kinase"/>
    <property type="match status" value="1"/>
</dbReference>
<feature type="domain" description="Protein kinase" evidence="24">
    <location>
        <begin position="1371"/>
        <end position="1656"/>
    </location>
</feature>
<sequence length="1686" mass="190038">MGGKNRICSILHSPMSLLFNLLLLQCCTATNNITLDRPLSQEQVLTSPGQNFELGFFRPNNSSANQYVGIWYKNITPRTVVWIANREKPVTDSLASLTIGSDGNLKLVDGLHDTLWSSNVSAPSYGSVAVLSDDGNFALKDNISGDNLWQSFEHPSDTFLLGSSIGFNTKTGERRVMTSWKSDTDPSPGSFVVGLAQRSPPQAFIWKGSVPYWRSGEWDKTKFIGIQQLDSSYSSMFDLIEDIEQGTVYLISNPHNQSDFEKMIVSWMGPLKLTFWEDQRWNVEWEAPKNPCDVYGTCGPFGVCKASESPICRCLKGFVPKLDEEWRKGNWTGGCVRRTELLCEGNTSNEATDRGKADKFWKMDRMKLPDFSEYKNLDYPIPCQQWCLDNCSCKAYATVEGIGCLVWTGNLTDMQEFSFGGEAFFLRLAPSEFAHERLREKLIISLTTISCIITLALGILIYGLHRKRSQKISEETKISEDLELAAEIESSSEILPSYMLRSHLELEDTLELPIYDLNSILIATDNFSLDNKLGQGGFGPVYKGYLPDGKYVAVKRLSSTSGQGKEEFKNEVMLISKLQHRNLVRLFGYCSEKEERILIYEYMANKSLDKFLFDPTKRAELCWAMRFNIIQGVARGLLYLHRDSCLRVIHRDLKVSNILLDDKMNPKISDFGLARIFEGTQYLANTHRVVGTLGYMSPEYALTGMFSEKSDVFSFGVLLLEIVSGRKISTSYFKDQHLCLLSYAWQLWHESKEMELLDEALADSFSSSAVKRCIHVGLLCIQDYAEHRPSMSTVVSMLSSETELPQPKQPILFQSALKSDRSESNSIWSTGQITESVLEGFSQRLISEMGGEQRRWGVFLSSMSLLLNLLLLHCCAATNNITLSRPLSEDQILTSPGQFFVLGFFQPNNSANRYVGIWYKDKAPTKIVWVANREKPVTNSSASLTIGSDGNLKLVDGNQDALWSTNVSVPSNSSVAVLSDNGNFELIDGISGANLWQSFEHPYDTFLLGASLGYNFKTGERRFLTSWKSDSDPSPGNFVVGLLPGSTIQAFVWKDRLPYWRSGQWDKTKFIGIPEMDSSSSSIFDLREDLQQGTVYLYTDTYNQSVALNMVISSVGTLQLEHWERGQGWIVDWEAPQNPCDVYGVCGSFGVCSPSESPICSCLRGFTPKSDEEWSRGNWTGGCMRRTNLSCEENTSSKPTNTGKADRFWTMDRMKLPDLSEYLEIDNDLCQEWCMNNCSCMGYAIVYGIGCLVWTGNITDMQKFPFGGEEFFIRLAHSEFADERLKEKLIISLTTISCIIILGILVYGICRKRFIKIGKRKRIFKHFDLAGNETSSEILTGNTLRSHLELEDPSELPVFDLNSILVATDNFSVTNKLGQGGFGPVYKGKLHDGKYVAVKRLSSSSGQGIEEFKNEVMLISKLQHRNLVRLFGYCIEKEERMLIYEFMANKSLDTFLFDPTKRTDLHWPKRFNIIQGVARGLLYLHRDSCLRVVHRDLKVSNILLDDKMNPKISDFGLARIFQGTQLLANTHRVVGTLGYMSPEYALSGIFSEKSDVFSFGVLLLEIVNGRKITASYYHDKHISLIGYAWQLWSESKELDLLDEALADSFSSSEVTRCIHIALLCVQDHAENRPNMSAVVSMLSSEAELPRPKQPTFTFQTGFYSEKCDSNHFLSACELTESVLEGR</sequence>
<proteinExistence type="predicted"/>
<dbReference type="InterPro" id="IPR001245">
    <property type="entry name" value="Ser-Thr/Tyr_kinase_cat_dom"/>
</dbReference>
<keyword evidence="4" id="KW-0723">Serine/threonine-protein kinase</keyword>
<evidence type="ECO:0000256" key="6">
    <source>
        <dbReference type="ARBA" id="ARBA00022553"/>
    </source>
</evidence>
<keyword evidence="8 22" id="KW-0812">Transmembrane</keyword>
<keyword evidence="9 23" id="KW-0732">Signal</keyword>
<feature type="domain" description="Apple" evidence="27">
    <location>
        <begin position="343"/>
        <end position="429"/>
    </location>
</feature>
<dbReference type="InterPro" id="IPR011009">
    <property type="entry name" value="Kinase-like_dom_sf"/>
</dbReference>
<gene>
    <name evidence="29" type="primary">LOC18596999</name>
</gene>
<evidence type="ECO:0000256" key="23">
    <source>
        <dbReference type="SAM" id="SignalP"/>
    </source>
</evidence>
<dbReference type="GO" id="GO:0048544">
    <property type="term" value="P:recognition of pollen"/>
    <property type="evidence" value="ECO:0007669"/>
    <property type="project" value="InterPro"/>
</dbReference>
<reference evidence="29" key="2">
    <citation type="submission" date="2025-08" db="UniProtKB">
        <authorList>
            <consortium name="RefSeq"/>
        </authorList>
    </citation>
    <scope>IDENTIFICATION</scope>
</reference>
<protein>
    <recommendedName>
        <fullName evidence="2">non-specific serine/threonine protein kinase</fullName>
        <ecNumber evidence="2">2.7.11.1</ecNumber>
    </recommendedName>
</protein>
<dbReference type="InterPro" id="IPR000742">
    <property type="entry name" value="EGF"/>
</dbReference>
<feature type="transmembrane region" description="Helical" evidence="22">
    <location>
        <begin position="1289"/>
        <end position="1310"/>
    </location>
</feature>
<dbReference type="FunFam" id="3.30.200.20:FF:000330">
    <property type="entry name" value="G-type lectin S-receptor-like serine/threonine-protein kinase At4g03230"/>
    <property type="match status" value="1"/>
</dbReference>
<keyword evidence="3" id="KW-1003">Cell membrane</keyword>
<reference evidence="28" key="1">
    <citation type="journal article" date="1997" name="Nucleic Acids Res.">
        <title>tRNAscan-SE: a program for improved detection of transfer RNA genes in genomic sequence.</title>
        <authorList>
            <person name="Lowe T.M."/>
            <person name="Eddy S.R."/>
        </authorList>
    </citation>
    <scope>NUCLEOTIDE SEQUENCE [LARGE SCALE GENOMIC DNA]</scope>
    <source>
        <strain evidence="28">r\B97-61/B2</strain>
    </source>
</reference>
<dbReference type="Gene3D" id="3.30.200.20">
    <property type="entry name" value="Phosphorylase Kinase, domain 1"/>
    <property type="match status" value="2"/>
</dbReference>
<evidence type="ECO:0000256" key="2">
    <source>
        <dbReference type="ARBA" id="ARBA00012513"/>
    </source>
</evidence>
<evidence type="ECO:0000259" key="26">
    <source>
        <dbReference type="PROSITE" id="PS50927"/>
    </source>
</evidence>
<dbReference type="Pfam" id="PF01453">
    <property type="entry name" value="B_lectin"/>
    <property type="match status" value="2"/>
</dbReference>
<evidence type="ECO:0000256" key="7">
    <source>
        <dbReference type="ARBA" id="ARBA00022679"/>
    </source>
</evidence>
<dbReference type="InterPro" id="IPR000719">
    <property type="entry name" value="Prot_kinase_dom"/>
</dbReference>
<dbReference type="PANTHER" id="PTHR27002:SF950">
    <property type="entry name" value="PROTEIN KINASE DOMAIN-CONTAINING PROTEIN"/>
    <property type="match status" value="1"/>
</dbReference>
<keyword evidence="10" id="KW-0430">Lectin</keyword>
<evidence type="ECO:0000259" key="24">
    <source>
        <dbReference type="PROSITE" id="PS50011"/>
    </source>
</evidence>
<dbReference type="InterPro" id="IPR000858">
    <property type="entry name" value="S_locus_glycoprot_dom"/>
</dbReference>
<dbReference type="SUPFAM" id="SSF56112">
    <property type="entry name" value="Protein kinase-like (PK-like)"/>
    <property type="match status" value="2"/>
</dbReference>
<dbReference type="Pfam" id="PF07714">
    <property type="entry name" value="PK_Tyr_Ser-Thr"/>
    <property type="match status" value="2"/>
</dbReference>
<dbReference type="GO" id="GO:0004674">
    <property type="term" value="F:protein serine/threonine kinase activity"/>
    <property type="evidence" value="ECO:0007669"/>
    <property type="project" value="UniProtKB-KW"/>
</dbReference>
<keyword evidence="7" id="KW-0808">Transferase</keyword>
<dbReference type="InterPro" id="IPR001480">
    <property type="entry name" value="Bulb-type_lectin_dom"/>
</dbReference>
<comment type="subcellular location">
    <subcellularLocation>
        <location evidence="1">Cell membrane</location>
        <topology evidence="1">Single-pass type I membrane protein</topology>
    </subcellularLocation>
</comment>
<dbReference type="GO" id="GO:0030246">
    <property type="term" value="F:carbohydrate binding"/>
    <property type="evidence" value="ECO:0007669"/>
    <property type="project" value="UniProtKB-KW"/>
</dbReference>
<dbReference type="FunFam" id="3.30.200.20:FF:000195">
    <property type="entry name" value="G-type lectin S-receptor-like serine/threonine-protein kinase"/>
    <property type="match status" value="1"/>
</dbReference>
<keyword evidence="12" id="KW-0418">Kinase</keyword>
<evidence type="ECO:0000256" key="9">
    <source>
        <dbReference type="ARBA" id="ARBA00022729"/>
    </source>
</evidence>
<dbReference type="InterPro" id="IPR008271">
    <property type="entry name" value="Ser/Thr_kinase_AS"/>
</dbReference>
<evidence type="ECO:0000256" key="4">
    <source>
        <dbReference type="ARBA" id="ARBA00022527"/>
    </source>
</evidence>
<dbReference type="CDD" id="cd01098">
    <property type="entry name" value="PAN_AP_plant"/>
    <property type="match status" value="2"/>
</dbReference>
<keyword evidence="15 22" id="KW-0472">Membrane</keyword>
<feature type="domain" description="Apple" evidence="27">
    <location>
        <begin position="1191"/>
        <end position="1276"/>
    </location>
</feature>